<dbReference type="Proteomes" id="UP000000844">
    <property type="component" value="Chromosome"/>
</dbReference>
<evidence type="ECO:0000313" key="2">
    <source>
        <dbReference type="EMBL" id="ADD45148.1"/>
    </source>
</evidence>
<dbReference type="RefSeq" id="WP_013020719.1">
    <property type="nucleotide sequence ID" value="NC_013947.1"/>
</dbReference>
<keyword evidence="1" id="KW-0812">Transmembrane</keyword>
<organism evidence="2 3">
    <name type="scientific">Stackebrandtia nassauensis (strain DSM 44728 / CIP 108903 / NRRL B-16338 / NBRC 102104 / LLR-40K-21)</name>
    <dbReference type="NCBI Taxonomy" id="446470"/>
    <lineage>
        <taxon>Bacteria</taxon>
        <taxon>Bacillati</taxon>
        <taxon>Actinomycetota</taxon>
        <taxon>Actinomycetes</taxon>
        <taxon>Glycomycetales</taxon>
        <taxon>Glycomycetaceae</taxon>
        <taxon>Stackebrandtia</taxon>
    </lineage>
</organism>
<feature type="transmembrane region" description="Helical" evidence="1">
    <location>
        <begin position="25"/>
        <end position="45"/>
    </location>
</feature>
<dbReference type="STRING" id="446470.Snas_5517"/>
<evidence type="ECO:0000313" key="3">
    <source>
        <dbReference type="Proteomes" id="UP000000844"/>
    </source>
</evidence>
<dbReference type="eggNOG" id="ENOG502Z8CG">
    <property type="taxonomic scope" value="Bacteria"/>
</dbReference>
<dbReference type="HOGENOM" id="CLU_1000864_0_0_11"/>
<accession>D3PW27</accession>
<keyword evidence="1" id="KW-0472">Membrane</keyword>
<keyword evidence="3" id="KW-1185">Reference proteome</keyword>
<dbReference type="KEGG" id="sna:Snas_5517"/>
<gene>
    <name evidence="2" type="ordered locus">Snas_5517</name>
</gene>
<protein>
    <recommendedName>
        <fullName evidence="4">Integral membrane protein</fullName>
    </recommendedName>
</protein>
<feature type="transmembrane region" description="Helical" evidence="1">
    <location>
        <begin position="154"/>
        <end position="175"/>
    </location>
</feature>
<evidence type="ECO:0000256" key="1">
    <source>
        <dbReference type="SAM" id="Phobius"/>
    </source>
</evidence>
<feature type="transmembrane region" description="Helical" evidence="1">
    <location>
        <begin position="181"/>
        <end position="200"/>
    </location>
</feature>
<feature type="transmembrane region" description="Helical" evidence="1">
    <location>
        <begin position="93"/>
        <end position="114"/>
    </location>
</feature>
<evidence type="ECO:0008006" key="4">
    <source>
        <dbReference type="Google" id="ProtNLM"/>
    </source>
</evidence>
<keyword evidence="1" id="KW-1133">Transmembrane helix</keyword>
<name>D3PW27_STANL</name>
<dbReference type="EMBL" id="CP001778">
    <property type="protein sequence ID" value="ADD45148.1"/>
    <property type="molecule type" value="Genomic_DNA"/>
</dbReference>
<feature type="transmembrane region" description="Helical" evidence="1">
    <location>
        <begin position="240"/>
        <end position="258"/>
    </location>
</feature>
<dbReference type="OrthoDB" id="9799243at2"/>
<reference evidence="2 3" key="1">
    <citation type="journal article" date="2009" name="Stand. Genomic Sci.">
        <title>Complete genome sequence of Stackebrandtia nassauensis type strain (LLR-40K-21).</title>
        <authorList>
            <person name="Munk C."/>
            <person name="Lapidus A."/>
            <person name="Copeland A."/>
            <person name="Jando M."/>
            <person name="Mayilraj S."/>
            <person name="Glavina Del Rio T."/>
            <person name="Nolan M."/>
            <person name="Chen F."/>
            <person name="Lucas S."/>
            <person name="Tice H."/>
            <person name="Cheng J.F."/>
            <person name="Han C."/>
            <person name="Detter J.C."/>
            <person name="Bruce D."/>
            <person name="Goodwin L."/>
            <person name="Chain P."/>
            <person name="Pitluck S."/>
            <person name="Goker M."/>
            <person name="Ovchinikova G."/>
            <person name="Pati A."/>
            <person name="Ivanova N."/>
            <person name="Mavromatis K."/>
            <person name="Chen A."/>
            <person name="Palaniappan K."/>
            <person name="Land M."/>
            <person name="Hauser L."/>
            <person name="Chang Y.J."/>
            <person name="Jeffries C.D."/>
            <person name="Bristow J."/>
            <person name="Eisen J.A."/>
            <person name="Markowitz V."/>
            <person name="Hugenholtz P."/>
            <person name="Kyrpides N.C."/>
            <person name="Klenk H.P."/>
        </authorList>
    </citation>
    <scope>NUCLEOTIDE SEQUENCE [LARGE SCALE GENOMIC DNA]</scope>
    <source>
        <strain evidence="3">DSM 44728 / CIP 108903 / NRRL B-16338 / NBRC 102104 / LLR-40K-21</strain>
    </source>
</reference>
<dbReference type="AlphaFoldDB" id="D3PW27"/>
<proteinExistence type="predicted"/>
<sequence>MTSTIETPGKARAAISKRHLRTDNWWLTPLLTFLGLAGFLIYATVRLFVDGYYWSPEQSYLAPFYSPCLATTCTEGSSHFLGQPFDLSALPSWVSPAMIILILPGGFRATCYYYRKSYYRSFWVSPPACAVPDGHKKYTGETRFPLIFQNVHRYFFYAAVLVGAVLTYDAGIAFFDQAGDFRVGVGTVILVLNAIAIWAYTLGCHSCRNIVGGRLTHFSKHPIRYWLWTQVSKLNKRHQFWAWVSMFSVVIADAYVWMVSAGVFTDLTII</sequence>